<feature type="compositionally biased region" description="Polar residues" evidence="1">
    <location>
        <begin position="497"/>
        <end position="509"/>
    </location>
</feature>
<accession>A0A177CAQ2</accession>
<dbReference type="Proteomes" id="UP000077069">
    <property type="component" value="Unassembled WGS sequence"/>
</dbReference>
<dbReference type="RefSeq" id="XP_018034596.1">
    <property type="nucleotide sequence ID" value="XM_018176698.1"/>
</dbReference>
<dbReference type="Pfam" id="PF14661">
    <property type="entry name" value="HAUS6_N"/>
    <property type="match status" value="1"/>
</dbReference>
<evidence type="ECO:0000313" key="4">
    <source>
        <dbReference type="Proteomes" id="UP000077069"/>
    </source>
</evidence>
<protein>
    <recommendedName>
        <fullName evidence="2">HAUS augmin-like complex subunit 6 N-terminal domain-containing protein</fullName>
    </recommendedName>
</protein>
<feature type="compositionally biased region" description="Polar residues" evidence="1">
    <location>
        <begin position="442"/>
        <end position="462"/>
    </location>
</feature>
<feature type="region of interest" description="Disordered" evidence="1">
    <location>
        <begin position="716"/>
        <end position="768"/>
    </location>
</feature>
<keyword evidence="4" id="KW-1185">Reference proteome</keyword>
<evidence type="ECO:0000313" key="3">
    <source>
        <dbReference type="EMBL" id="OAG04231.1"/>
    </source>
</evidence>
<dbReference type="InterPro" id="IPR028163">
    <property type="entry name" value="HAUS_6_N"/>
</dbReference>
<feature type="compositionally biased region" description="Pro residues" evidence="1">
    <location>
        <begin position="534"/>
        <end position="564"/>
    </location>
</feature>
<feature type="compositionally biased region" description="Polar residues" evidence="1">
    <location>
        <begin position="665"/>
        <end position="675"/>
    </location>
</feature>
<feature type="domain" description="HAUS augmin-like complex subunit 6 N-terminal" evidence="2">
    <location>
        <begin position="45"/>
        <end position="260"/>
    </location>
</feature>
<dbReference type="OrthoDB" id="5575722at2759"/>
<organism evidence="3 4">
    <name type="scientific">Paraphaeosphaeria sporulosa</name>
    <dbReference type="NCBI Taxonomy" id="1460663"/>
    <lineage>
        <taxon>Eukaryota</taxon>
        <taxon>Fungi</taxon>
        <taxon>Dikarya</taxon>
        <taxon>Ascomycota</taxon>
        <taxon>Pezizomycotina</taxon>
        <taxon>Dothideomycetes</taxon>
        <taxon>Pleosporomycetidae</taxon>
        <taxon>Pleosporales</taxon>
        <taxon>Massarineae</taxon>
        <taxon>Didymosphaeriaceae</taxon>
        <taxon>Paraphaeosphaeria</taxon>
    </lineage>
</organism>
<feature type="compositionally biased region" description="Acidic residues" evidence="1">
    <location>
        <begin position="745"/>
        <end position="757"/>
    </location>
</feature>
<name>A0A177CAQ2_9PLEO</name>
<feature type="region of interest" description="Disordered" evidence="1">
    <location>
        <begin position="645"/>
        <end position="675"/>
    </location>
</feature>
<feature type="region of interest" description="Disordered" evidence="1">
    <location>
        <begin position="414"/>
        <end position="466"/>
    </location>
</feature>
<evidence type="ECO:0000259" key="2">
    <source>
        <dbReference type="Pfam" id="PF14661"/>
    </source>
</evidence>
<feature type="region of interest" description="Disordered" evidence="1">
    <location>
        <begin position="497"/>
        <end position="603"/>
    </location>
</feature>
<dbReference type="AlphaFoldDB" id="A0A177CAQ2"/>
<reference evidence="3 4" key="1">
    <citation type="submission" date="2016-05" db="EMBL/GenBank/DDBJ databases">
        <title>Comparative analysis of secretome profiles of manganese(II)-oxidizing ascomycete fungi.</title>
        <authorList>
            <consortium name="DOE Joint Genome Institute"/>
            <person name="Zeiner C.A."/>
            <person name="Purvine S.O."/>
            <person name="Zink E.M."/>
            <person name="Wu S."/>
            <person name="Pasa-Tolic L."/>
            <person name="Chaput D.L."/>
            <person name="Haridas S."/>
            <person name="Grigoriev I.V."/>
            <person name="Santelli C.M."/>
            <person name="Hansel C.M."/>
        </authorList>
    </citation>
    <scope>NUCLEOTIDE SEQUENCE [LARGE SCALE GENOMIC DNA]</scope>
    <source>
        <strain evidence="3 4">AP3s5-JAC2a</strain>
    </source>
</reference>
<dbReference type="EMBL" id="KV441554">
    <property type="protein sequence ID" value="OAG04231.1"/>
    <property type="molecule type" value="Genomic_DNA"/>
</dbReference>
<evidence type="ECO:0000256" key="1">
    <source>
        <dbReference type="SAM" id="MobiDB-lite"/>
    </source>
</evidence>
<feature type="region of interest" description="Disordered" evidence="1">
    <location>
        <begin position="609"/>
        <end position="628"/>
    </location>
</feature>
<sequence>MSRAASQTSTVPGATANGVARSLSLKTNTKPALSNPLQPSDIKLFVTNLRLLDLDGRPDWPDITVQTFSAKNADQRQRIHAVEWALFRLFEIWDPSETSQKLQPFFPPLEPLQSRNLRIALHRSLDALKKDGVLGREAVLRKTMLDECKGEKFHEILSSFSSVVLKKSLSTKPRRHVNEAVVRTLATSAVLSNEAQTSLLPLAIAHKAALTNLLREKEEKRRRYTDFGLLLDAKAHDINLRIRRTVETPRAAKPAVPQKETDAIKKQLKDNWIGDQKWVDVMLHGEDFQGDAGFLDSSFSRVWRIVEQGGRLEDAMPEIGLLENLQLRVDEQKTRLEKWKKFHEKMQRGSPVTDQGPKTLTGPVMDLKFDDHLQLQLRPKASESEPVQRPKMRSAYENIILEMDEGLREAASARYNQSSAMTRKRAGPAAPSPAPYQELRSHPTNQKTASWSDNLKKTTTSKIESRNIVPRKLSNVARPAAANPFDSEATLLGQASVPHTSMPVSPMDSSTEHLPSEDSENNVSDPSPAVASPGPLPPAVPVSPPSSPPAPSSYFPSEPPPFEPPSLSTEEALAAQIVSTIGDATPSPVKKHQPRLSLMERTRMSMVRTTSFEPTDESPSLPLPEPATVQDKHAALMERTRLSMAAMSAQPRASLAPKERKPKRQSQVFPINQFDTPRARKSEFLTVKEEDLEKTPKEDLFSDDVDYERVFKSRPRIATSPIFGTPAEEKDEEGFDEGVTGVDLADVDDDDDEDGYEQDSPLRRRTYR</sequence>
<dbReference type="GeneID" id="28760184"/>
<gene>
    <name evidence="3" type="ORF">CC84DRAFT_1150261</name>
</gene>
<dbReference type="STRING" id="1460663.A0A177CAQ2"/>
<dbReference type="InParanoid" id="A0A177CAQ2"/>
<proteinExistence type="predicted"/>